<dbReference type="GO" id="GO:0006355">
    <property type="term" value="P:regulation of DNA-templated transcription"/>
    <property type="evidence" value="ECO:0007669"/>
    <property type="project" value="UniProtKB-UniRule"/>
</dbReference>
<comment type="function">
    <text evidence="6">Putative transcription activator involved in regulating light control of development.</text>
</comment>
<sequence length="213" mass="25055">MFHKLQDHFDQVVHFIAIERHVEGNVRQLMVKSHSGRTESFELEIDLEKLIGNCGCKLFEYVGLPCCHLLKIFSKYDILKILETFIMTRWTIGVNKFSRSYDESQLEGDNLRHALRHNHLSLRALNLFKRASKMKENFDFTVLKLDELESYLQNYDEFFTQIDASQQNISTFVIDSLVSGTRILSPFVVQTKGREKTDHNKRARWKGGWKRLL</sequence>
<evidence type="ECO:0000256" key="2">
    <source>
        <dbReference type="ARBA" id="ARBA00022723"/>
    </source>
</evidence>
<comment type="caution">
    <text evidence="8">The sequence shown here is derived from an EMBL/GenBank/DDBJ whole genome shotgun (WGS) entry which is preliminary data.</text>
</comment>
<keyword evidence="6" id="KW-0539">Nucleus</keyword>
<organism evidence="8 9">
    <name type="scientific">Kingdonia uniflora</name>
    <dbReference type="NCBI Taxonomy" id="39325"/>
    <lineage>
        <taxon>Eukaryota</taxon>
        <taxon>Viridiplantae</taxon>
        <taxon>Streptophyta</taxon>
        <taxon>Embryophyta</taxon>
        <taxon>Tracheophyta</taxon>
        <taxon>Spermatophyta</taxon>
        <taxon>Magnoliopsida</taxon>
        <taxon>Ranunculales</taxon>
        <taxon>Circaeasteraceae</taxon>
        <taxon>Kingdonia</taxon>
    </lineage>
</organism>
<evidence type="ECO:0000256" key="5">
    <source>
        <dbReference type="PROSITE-ProRule" id="PRU00325"/>
    </source>
</evidence>
<dbReference type="GO" id="GO:0005634">
    <property type="term" value="C:nucleus"/>
    <property type="evidence" value="ECO:0007669"/>
    <property type="project" value="UniProtKB-SubCell"/>
</dbReference>
<evidence type="ECO:0000259" key="7">
    <source>
        <dbReference type="PROSITE" id="PS50966"/>
    </source>
</evidence>
<evidence type="ECO:0000256" key="1">
    <source>
        <dbReference type="ARBA" id="ARBA00005889"/>
    </source>
</evidence>
<dbReference type="GO" id="GO:0008270">
    <property type="term" value="F:zinc ion binding"/>
    <property type="evidence" value="ECO:0007669"/>
    <property type="project" value="UniProtKB-UniRule"/>
</dbReference>
<dbReference type="Proteomes" id="UP000541444">
    <property type="component" value="Unassembled WGS sequence"/>
</dbReference>
<evidence type="ECO:0000256" key="4">
    <source>
        <dbReference type="ARBA" id="ARBA00022833"/>
    </source>
</evidence>
<comment type="similarity">
    <text evidence="1 6">Belongs to the FHY3/FAR1 family.</text>
</comment>
<evidence type="ECO:0000256" key="3">
    <source>
        <dbReference type="ARBA" id="ARBA00022771"/>
    </source>
</evidence>
<gene>
    <name evidence="8" type="ORF">GIB67_022322</name>
</gene>
<dbReference type="InterPro" id="IPR007527">
    <property type="entry name" value="Znf_SWIM"/>
</dbReference>
<dbReference type="PANTHER" id="PTHR31669:SF283">
    <property type="entry name" value="PROTEIN FAR1-RELATED SEQUENCE"/>
    <property type="match status" value="1"/>
</dbReference>
<evidence type="ECO:0000313" key="8">
    <source>
        <dbReference type="EMBL" id="KAF6134582.1"/>
    </source>
</evidence>
<accession>A0A7J7KW88</accession>
<reference evidence="8 9" key="1">
    <citation type="journal article" date="2020" name="IScience">
        <title>Genome Sequencing of the Endangered Kingdonia uniflora (Circaeasteraceae, Ranunculales) Reveals Potential Mechanisms of Evolutionary Specialization.</title>
        <authorList>
            <person name="Sun Y."/>
            <person name="Deng T."/>
            <person name="Zhang A."/>
            <person name="Moore M.J."/>
            <person name="Landis J.B."/>
            <person name="Lin N."/>
            <person name="Zhang H."/>
            <person name="Zhang X."/>
            <person name="Huang J."/>
            <person name="Zhang X."/>
            <person name="Sun H."/>
            <person name="Wang H."/>
        </authorList>
    </citation>
    <scope>NUCLEOTIDE SEQUENCE [LARGE SCALE GENOMIC DNA]</scope>
    <source>
        <strain evidence="8">TB1705</strain>
        <tissue evidence="8">Leaf</tissue>
    </source>
</reference>
<dbReference type="PROSITE" id="PS50966">
    <property type="entry name" value="ZF_SWIM"/>
    <property type="match status" value="1"/>
</dbReference>
<evidence type="ECO:0000313" key="9">
    <source>
        <dbReference type="Proteomes" id="UP000541444"/>
    </source>
</evidence>
<protein>
    <recommendedName>
        <fullName evidence="6">Protein FAR1-RELATED SEQUENCE</fullName>
    </recommendedName>
</protein>
<dbReference type="AlphaFoldDB" id="A0A7J7KW88"/>
<dbReference type="EMBL" id="JACGCM010002835">
    <property type="protein sequence ID" value="KAF6134582.1"/>
    <property type="molecule type" value="Genomic_DNA"/>
</dbReference>
<feature type="domain" description="SWIM-type" evidence="7">
    <location>
        <begin position="41"/>
        <end position="77"/>
    </location>
</feature>
<keyword evidence="2 6" id="KW-0479">Metal-binding</keyword>
<dbReference type="InterPro" id="IPR006564">
    <property type="entry name" value="Znf_PMZ"/>
</dbReference>
<dbReference type="SMART" id="SM00575">
    <property type="entry name" value="ZnF_PMZ"/>
    <property type="match status" value="1"/>
</dbReference>
<evidence type="ECO:0000256" key="6">
    <source>
        <dbReference type="RuleBase" id="RU367018"/>
    </source>
</evidence>
<dbReference type="PANTHER" id="PTHR31669">
    <property type="entry name" value="PROTEIN FAR1-RELATED SEQUENCE 10-RELATED"/>
    <property type="match status" value="1"/>
</dbReference>
<name>A0A7J7KW88_9MAGN</name>
<keyword evidence="9" id="KW-1185">Reference proteome</keyword>
<dbReference type="Pfam" id="PF04434">
    <property type="entry name" value="SWIM"/>
    <property type="match status" value="1"/>
</dbReference>
<dbReference type="InterPro" id="IPR031052">
    <property type="entry name" value="FHY3/FAR1"/>
</dbReference>
<proteinExistence type="inferred from homology"/>
<keyword evidence="3 5" id="KW-0863">Zinc-finger</keyword>
<keyword evidence="4 6" id="KW-0862">Zinc</keyword>
<comment type="subcellular location">
    <subcellularLocation>
        <location evidence="6">Nucleus</location>
    </subcellularLocation>
</comment>